<evidence type="ECO:0000313" key="3">
    <source>
        <dbReference type="Proteomes" id="UP001176961"/>
    </source>
</evidence>
<keyword evidence="3" id="KW-1185">Reference proteome</keyword>
<evidence type="ECO:0000256" key="1">
    <source>
        <dbReference type="SAM" id="MobiDB-lite"/>
    </source>
</evidence>
<accession>A0AA36H601</accession>
<protein>
    <submittedName>
        <fullName evidence="2">Uncharacterized protein</fullName>
    </submittedName>
</protein>
<evidence type="ECO:0000313" key="2">
    <source>
        <dbReference type="EMBL" id="CAJ0604304.1"/>
    </source>
</evidence>
<dbReference type="AlphaFoldDB" id="A0AA36H601"/>
<organism evidence="2 3">
    <name type="scientific">Cylicocyclus nassatus</name>
    <name type="common">Nematode worm</name>
    <dbReference type="NCBI Taxonomy" id="53992"/>
    <lineage>
        <taxon>Eukaryota</taxon>
        <taxon>Metazoa</taxon>
        <taxon>Ecdysozoa</taxon>
        <taxon>Nematoda</taxon>
        <taxon>Chromadorea</taxon>
        <taxon>Rhabditida</taxon>
        <taxon>Rhabditina</taxon>
        <taxon>Rhabditomorpha</taxon>
        <taxon>Strongyloidea</taxon>
        <taxon>Strongylidae</taxon>
        <taxon>Cylicocyclus</taxon>
    </lineage>
</organism>
<gene>
    <name evidence="2" type="ORF">CYNAS_LOCUS16287</name>
</gene>
<comment type="caution">
    <text evidence="2">The sequence shown here is derived from an EMBL/GenBank/DDBJ whole genome shotgun (WGS) entry which is preliminary data.</text>
</comment>
<reference evidence="2" key="1">
    <citation type="submission" date="2023-07" db="EMBL/GenBank/DDBJ databases">
        <authorList>
            <consortium name="CYATHOMIX"/>
        </authorList>
    </citation>
    <scope>NUCLEOTIDE SEQUENCE</scope>
    <source>
        <strain evidence="2">N/A</strain>
    </source>
</reference>
<feature type="region of interest" description="Disordered" evidence="1">
    <location>
        <begin position="35"/>
        <end position="81"/>
    </location>
</feature>
<name>A0AA36H601_CYLNA</name>
<sequence length="81" mass="9218">MLLLSAVSLPESEEDLLDAQLDNEEDEPVTEVLLAAAPSEPAFEPRKRPRRYRPQPPCAEPDEPPRKKAYRENDSKKCSTR</sequence>
<dbReference type="Proteomes" id="UP001176961">
    <property type="component" value="Unassembled WGS sequence"/>
</dbReference>
<feature type="compositionally biased region" description="Basic and acidic residues" evidence="1">
    <location>
        <begin position="63"/>
        <end position="81"/>
    </location>
</feature>
<proteinExistence type="predicted"/>
<dbReference type="EMBL" id="CATQJL010000305">
    <property type="protein sequence ID" value="CAJ0604304.1"/>
    <property type="molecule type" value="Genomic_DNA"/>
</dbReference>